<dbReference type="Proteomes" id="UP000078287">
    <property type="component" value="Unassembled WGS sequence"/>
</dbReference>
<feature type="domain" description="MrpA C-terminal/MbhD" evidence="13">
    <location>
        <begin position="608"/>
        <end position="672"/>
    </location>
</feature>
<dbReference type="STRING" id="1707952.A6A03_11960"/>
<feature type="transmembrane region" description="Helical" evidence="10">
    <location>
        <begin position="158"/>
        <end position="183"/>
    </location>
</feature>
<feature type="domain" description="NADH:quinone oxidoreductase/Mrp antiporter transmembrane" evidence="11">
    <location>
        <begin position="125"/>
        <end position="408"/>
    </location>
</feature>
<keyword evidence="8 10" id="KW-0472">Membrane</keyword>
<dbReference type="Pfam" id="PF00662">
    <property type="entry name" value="Proton_antipo_N"/>
    <property type="match status" value="1"/>
</dbReference>
<dbReference type="EMBL" id="LWQS01000043">
    <property type="protein sequence ID" value="OAN46508.1"/>
    <property type="molecule type" value="Genomic_DNA"/>
</dbReference>
<dbReference type="GO" id="GO:0015297">
    <property type="term" value="F:antiporter activity"/>
    <property type="evidence" value="ECO:0007669"/>
    <property type="project" value="UniProtKB-KW"/>
</dbReference>
<evidence type="ECO:0000256" key="9">
    <source>
        <dbReference type="RuleBase" id="RU000320"/>
    </source>
</evidence>
<keyword evidence="5 9" id="KW-0812">Transmembrane</keyword>
<feature type="domain" description="NADH-Ubiquinone oxidoreductase (complex I) chain 5 N-terminal" evidence="12">
    <location>
        <begin position="65"/>
        <end position="108"/>
    </location>
</feature>
<evidence type="ECO:0000256" key="7">
    <source>
        <dbReference type="ARBA" id="ARBA00023065"/>
    </source>
</evidence>
<dbReference type="InterPro" id="IPR050616">
    <property type="entry name" value="CPA3_Na-H_Antiporter_A"/>
</dbReference>
<feature type="transmembrane region" description="Helical" evidence="10">
    <location>
        <begin position="367"/>
        <end position="388"/>
    </location>
</feature>
<keyword evidence="4" id="KW-1003">Cell membrane</keyword>
<name>A0A178MEM1_9CHLR</name>
<evidence type="ECO:0000259" key="13">
    <source>
        <dbReference type="Pfam" id="PF13244"/>
    </source>
</evidence>
<evidence type="ECO:0000256" key="3">
    <source>
        <dbReference type="ARBA" id="ARBA00022449"/>
    </source>
</evidence>
<feature type="transmembrane region" description="Helical" evidence="10">
    <location>
        <begin position="408"/>
        <end position="429"/>
    </location>
</feature>
<dbReference type="InterPro" id="IPR001750">
    <property type="entry name" value="ND/Mrp_TM"/>
</dbReference>
<feature type="transmembrane region" description="Helical" evidence="10">
    <location>
        <begin position="271"/>
        <end position="289"/>
    </location>
</feature>
<comment type="caution">
    <text evidence="15">The sequence shown here is derived from an EMBL/GenBank/DDBJ whole genome shotgun (WGS) entry which is preliminary data.</text>
</comment>
<dbReference type="InterPro" id="IPR046806">
    <property type="entry name" value="MrpA_C/MbhE"/>
</dbReference>
<evidence type="ECO:0000256" key="2">
    <source>
        <dbReference type="ARBA" id="ARBA00022448"/>
    </source>
</evidence>
<organism evidence="15 16">
    <name type="scientific">Chloroflexus islandicus</name>
    <dbReference type="NCBI Taxonomy" id="1707952"/>
    <lineage>
        <taxon>Bacteria</taxon>
        <taxon>Bacillati</taxon>
        <taxon>Chloroflexota</taxon>
        <taxon>Chloroflexia</taxon>
        <taxon>Chloroflexales</taxon>
        <taxon>Chloroflexineae</taxon>
        <taxon>Chloroflexaceae</taxon>
        <taxon>Chloroflexus</taxon>
    </lineage>
</organism>
<dbReference type="OrthoDB" id="9807568at2"/>
<evidence type="ECO:0000313" key="16">
    <source>
        <dbReference type="Proteomes" id="UP000078287"/>
    </source>
</evidence>
<evidence type="ECO:0000256" key="4">
    <source>
        <dbReference type="ARBA" id="ARBA00022475"/>
    </source>
</evidence>
<feature type="transmembrane region" description="Helical" evidence="10">
    <location>
        <begin position="450"/>
        <end position="475"/>
    </location>
</feature>
<sequence length="790" mass="83367">MLYPLVLIALAAAPLALLARLPGRDRIAWGLALIPLAIFGLTLAQAGPVWEGGQIVERIAWVPALGLDLSFTLDGLSLLFTLIITGIGTLIVGYAGHYLGADSGLGRFLAYMMLFMGAMLGLVLAGNVLTMFVFWELTSVTSYLLIGYKHDYADARRGALHSLLVTGGGGLALLVGLLLLGQAAGSYELRDILAAGDVLRAHALYPAAVILILLGCFTKSAQIPFHFWLPGAMQAPTPASAFLHSATMVKAGVYLMARLSPALGGTALWDVTLAVVGGATMTFAAIVAMRQFDLKAMLAYTTISMLGALTMQIGLGGKYGAEGVATNILAHALYKSALFMLAGVIDHECGTRDLRRLGGLRAYMPQTMVITALALLSFGGIPVMFGFVAKELMLEAALETDLGATLSVLAVAAIAVTAAAYLVTGWRLFSNTFLGQRSMAAMQQHVTDPVPGMLIGPGVPAALSLIIPLALLGPISGLIGPASTAIYGKPLEVELALWHGVNTALLVSLGAIAVGVGLARFGEQLANMRGWPAWSRGDMIFDRLIERTLAGATALTRTIQEGRLRRYILVTALAMLLFVGVPFASFGLGAIRFDLDPQLQFYEVLAVALIPVGVLATILARTRLGAIIAAGVVGAMVSLLFVLFSAPDLALTQLLIEVLSTVFLLLVFSVLPVRFESFSAAWVRRRDAIVAAAMGLLITGLVLATATNDAFAPLAPFFLENSLEKGKGANVVNVILVDFRGFDTMGEITVLFIALLGIYGLLRLRQGKNDVAPERVTTAEPAAEPVDTKR</sequence>
<feature type="transmembrane region" description="Helical" evidence="10">
    <location>
        <begin position="296"/>
        <end position="316"/>
    </location>
</feature>
<feature type="transmembrane region" description="Helical" evidence="10">
    <location>
        <begin position="495"/>
        <end position="519"/>
    </location>
</feature>
<feature type="transmembrane region" description="Helical" evidence="10">
    <location>
        <begin position="328"/>
        <end position="346"/>
    </location>
</feature>
<feature type="transmembrane region" description="Helical" evidence="10">
    <location>
        <begin position="203"/>
        <end position="229"/>
    </location>
</feature>
<evidence type="ECO:0000259" key="11">
    <source>
        <dbReference type="Pfam" id="PF00361"/>
    </source>
</evidence>
<feature type="transmembrane region" description="Helical" evidence="10">
    <location>
        <begin position="71"/>
        <end position="96"/>
    </location>
</feature>
<keyword evidence="6 10" id="KW-1133">Transmembrane helix</keyword>
<dbReference type="RefSeq" id="WP_066785516.1">
    <property type="nucleotide sequence ID" value="NZ_LWQS01000043.1"/>
</dbReference>
<comment type="subcellular location">
    <subcellularLocation>
        <location evidence="1">Cell membrane</location>
        <topology evidence="1">Multi-pass membrane protein</topology>
    </subcellularLocation>
    <subcellularLocation>
        <location evidence="9">Membrane</location>
        <topology evidence="9">Multi-pass membrane protein</topology>
    </subcellularLocation>
</comment>
<evidence type="ECO:0000259" key="12">
    <source>
        <dbReference type="Pfam" id="PF00662"/>
    </source>
</evidence>
<dbReference type="GO" id="GO:0005886">
    <property type="term" value="C:plasma membrane"/>
    <property type="evidence" value="ECO:0007669"/>
    <property type="project" value="UniProtKB-SubCell"/>
</dbReference>
<feature type="transmembrane region" description="Helical" evidence="10">
    <location>
        <begin position="28"/>
        <end position="50"/>
    </location>
</feature>
<dbReference type="PANTHER" id="PTHR43373">
    <property type="entry name" value="NA(+)/H(+) ANTIPORTER SUBUNIT"/>
    <property type="match status" value="1"/>
</dbReference>
<keyword evidence="16" id="KW-1185">Reference proteome</keyword>
<feature type="transmembrane region" description="Helical" evidence="10">
    <location>
        <begin position="650"/>
        <end position="675"/>
    </location>
</feature>
<feature type="transmembrane region" description="Helical" evidence="10">
    <location>
        <begin position="687"/>
        <end position="706"/>
    </location>
</feature>
<dbReference type="PRINTS" id="PR01434">
    <property type="entry name" value="NADHDHGNASE5"/>
</dbReference>
<keyword evidence="7" id="KW-0406">Ion transport</keyword>
<dbReference type="Pfam" id="PF00361">
    <property type="entry name" value="Proton_antipo_M"/>
    <property type="match status" value="1"/>
</dbReference>
<feature type="transmembrane region" description="Helical" evidence="10">
    <location>
        <begin position="744"/>
        <end position="762"/>
    </location>
</feature>
<feature type="transmembrane region" description="Helical" evidence="10">
    <location>
        <begin position="626"/>
        <end position="644"/>
    </location>
</feature>
<dbReference type="AlphaFoldDB" id="A0A178MEM1"/>
<feature type="transmembrane region" description="Helical" evidence="10">
    <location>
        <begin position="599"/>
        <end position="619"/>
    </location>
</feature>
<protein>
    <submittedName>
        <fullName evidence="15">NADH dehydrogenase</fullName>
    </submittedName>
</protein>
<dbReference type="Pfam" id="PF13244">
    <property type="entry name" value="MbhD"/>
    <property type="match status" value="1"/>
</dbReference>
<feature type="transmembrane region" description="Helical" evidence="10">
    <location>
        <begin position="567"/>
        <end position="593"/>
    </location>
</feature>
<evidence type="ECO:0000256" key="1">
    <source>
        <dbReference type="ARBA" id="ARBA00004651"/>
    </source>
</evidence>
<evidence type="ECO:0000259" key="14">
    <source>
        <dbReference type="Pfam" id="PF20501"/>
    </source>
</evidence>
<gene>
    <name evidence="15" type="ORF">A6A03_11960</name>
</gene>
<evidence type="ECO:0000256" key="8">
    <source>
        <dbReference type="ARBA" id="ARBA00023136"/>
    </source>
</evidence>
<proteinExistence type="predicted"/>
<dbReference type="GO" id="GO:0006811">
    <property type="term" value="P:monoatomic ion transport"/>
    <property type="evidence" value="ECO:0007669"/>
    <property type="project" value="UniProtKB-KW"/>
</dbReference>
<dbReference type="PANTHER" id="PTHR43373:SF1">
    <property type="entry name" value="NA(+)_H(+) ANTIPORTER SUBUNIT A"/>
    <property type="match status" value="1"/>
</dbReference>
<feature type="transmembrane region" description="Helical" evidence="10">
    <location>
        <begin position="108"/>
        <end position="137"/>
    </location>
</feature>
<dbReference type="InterPro" id="IPR025383">
    <property type="entry name" value="MrpA_C/MbhD"/>
</dbReference>
<keyword evidence="2" id="KW-0813">Transport</keyword>
<evidence type="ECO:0000256" key="5">
    <source>
        <dbReference type="ARBA" id="ARBA00022692"/>
    </source>
</evidence>
<reference evidence="15 16" key="1">
    <citation type="submission" date="2016-04" db="EMBL/GenBank/DDBJ databases">
        <title>Chloroflexus islandicus sp. nov., a thermophilic filamentous anoxygenic phototrophic bacterium from geyser Strokkur (Iceland).</title>
        <authorList>
            <person name="Gaisin V.A."/>
            <person name="Kalashnikov A.M."/>
            <person name="Sukhacheva M.V."/>
            <person name="Grouzdev D.S."/>
            <person name="Ivanov T.M."/>
            <person name="Kuznetsov B."/>
            <person name="Gorlenko V.M."/>
        </authorList>
    </citation>
    <scope>NUCLEOTIDE SEQUENCE [LARGE SCALE GENOMIC DNA]</scope>
    <source>
        <strain evidence="16">isl-2</strain>
    </source>
</reference>
<dbReference type="Pfam" id="PF20501">
    <property type="entry name" value="MbhE"/>
    <property type="match status" value="1"/>
</dbReference>
<evidence type="ECO:0000256" key="10">
    <source>
        <dbReference type="SAM" id="Phobius"/>
    </source>
</evidence>
<dbReference type="InterPro" id="IPR001516">
    <property type="entry name" value="Proton_antipo_N"/>
</dbReference>
<evidence type="ECO:0000256" key="6">
    <source>
        <dbReference type="ARBA" id="ARBA00022989"/>
    </source>
</evidence>
<accession>A0A178MEM1</accession>
<feature type="domain" description="MrpA C-terminal/MbhE" evidence="14">
    <location>
        <begin position="684"/>
        <end position="765"/>
    </location>
</feature>
<keyword evidence="3" id="KW-0050">Antiport</keyword>
<evidence type="ECO:0000313" key="15">
    <source>
        <dbReference type="EMBL" id="OAN46508.1"/>
    </source>
</evidence>